<evidence type="ECO:0000313" key="13">
    <source>
        <dbReference type="EMBL" id="CUG00731.1"/>
    </source>
</evidence>
<dbReference type="CDD" id="cd06530">
    <property type="entry name" value="S26_SPase_I"/>
    <property type="match status" value="1"/>
</dbReference>
<evidence type="ECO:0000256" key="7">
    <source>
        <dbReference type="ARBA" id="ARBA00022670"/>
    </source>
</evidence>
<keyword evidence="9" id="KW-1133">Transmembrane helix</keyword>
<dbReference type="Gene3D" id="2.10.109.10">
    <property type="entry name" value="Umud Fragment, subunit A"/>
    <property type="match status" value="1"/>
</dbReference>
<reference evidence="14" key="1">
    <citation type="submission" date="2015-09" db="EMBL/GenBank/DDBJ databases">
        <authorList>
            <consortium name="Pathogen Informatics"/>
        </authorList>
    </citation>
    <scope>NUCLEOTIDE SEQUENCE [LARGE SCALE GENOMIC DNA]</scope>
    <source>
        <strain evidence="14">Lake Konstanz</strain>
    </source>
</reference>
<dbReference type="GO" id="GO:0004252">
    <property type="term" value="F:serine-type endopeptidase activity"/>
    <property type="evidence" value="ECO:0007669"/>
    <property type="project" value="InterPro"/>
</dbReference>
<evidence type="ECO:0000256" key="11">
    <source>
        <dbReference type="ARBA" id="ARBA00045533"/>
    </source>
</evidence>
<comment type="function">
    <text evidence="11">Catalytic component of the signal peptidase complex (SPC) which catalyzes the cleavage of N-terminal signal sequences from nascent proteins as they are translocated into the lumen of the endoplasmic reticulum. Specifically cleaves N-terminal signal peptides that contain a hydrophobic alpha-helix (h-region) shorter than 18-20 amino acids.</text>
</comment>
<sequence>MMIFLNSESPVVVVLSGSMEPGYYRGDLLLLNLWKDPIQVGDVVVFKQRDRDIPIVHRVHRVHVRASDGEVFILTKGDNNNMDDRALYPQGVDWISERDLMGRSKAYLPYVGFLTIWMSENSWMRFVVIGLLGFFVITGKEEQ</sequence>
<evidence type="ECO:0000256" key="4">
    <source>
        <dbReference type="ARBA" id="ARBA00013208"/>
    </source>
</evidence>
<dbReference type="GO" id="GO:0009003">
    <property type="term" value="F:signal peptidase activity"/>
    <property type="evidence" value="ECO:0007669"/>
    <property type="project" value="UniProtKB-EC"/>
</dbReference>
<protein>
    <recommendedName>
        <fullName evidence="5">Signal peptidase complex catalytic subunit SEC11</fullName>
        <ecNumber evidence="4">3.4.21.89</ecNumber>
    </recommendedName>
    <alternativeName>
        <fullName evidence="6">Signal peptidase complex catalytic subunit sec11</fullName>
    </alternativeName>
</protein>
<comment type="similarity">
    <text evidence="3">Belongs to the peptidase S26B family.</text>
</comment>
<keyword evidence="8" id="KW-0812">Transmembrane</keyword>
<dbReference type="NCBIfam" id="TIGR02228">
    <property type="entry name" value="sigpep_I_arch"/>
    <property type="match status" value="1"/>
</dbReference>
<dbReference type="InterPro" id="IPR019533">
    <property type="entry name" value="Peptidase_S26"/>
</dbReference>
<name>A0A0S4IUY8_BODSA</name>
<evidence type="ECO:0000256" key="5">
    <source>
        <dbReference type="ARBA" id="ARBA00019685"/>
    </source>
</evidence>
<keyword evidence="7" id="KW-0378">Hydrolase</keyword>
<keyword evidence="7" id="KW-0645">Protease</keyword>
<evidence type="ECO:0000256" key="2">
    <source>
        <dbReference type="ARBA" id="ARBA00004648"/>
    </source>
</evidence>
<evidence type="ECO:0000256" key="8">
    <source>
        <dbReference type="ARBA" id="ARBA00022692"/>
    </source>
</evidence>
<dbReference type="EMBL" id="CYKH01000488">
    <property type="protein sequence ID" value="CUG00731.1"/>
    <property type="molecule type" value="Genomic_DNA"/>
</dbReference>
<dbReference type="Pfam" id="PF00717">
    <property type="entry name" value="Peptidase_S24"/>
    <property type="match status" value="1"/>
</dbReference>
<evidence type="ECO:0000256" key="9">
    <source>
        <dbReference type="ARBA" id="ARBA00022989"/>
    </source>
</evidence>
<keyword evidence="14" id="KW-1185">Reference proteome</keyword>
<organism evidence="13 14">
    <name type="scientific">Bodo saltans</name>
    <name type="common">Flagellated protozoan</name>
    <dbReference type="NCBI Taxonomy" id="75058"/>
    <lineage>
        <taxon>Eukaryota</taxon>
        <taxon>Discoba</taxon>
        <taxon>Euglenozoa</taxon>
        <taxon>Kinetoplastea</taxon>
        <taxon>Metakinetoplastina</taxon>
        <taxon>Eubodonida</taxon>
        <taxon>Bodonidae</taxon>
        <taxon>Bodo</taxon>
    </lineage>
</organism>
<feature type="domain" description="Peptidase S24/S26A/S26B/S26C" evidence="12">
    <location>
        <begin position="8"/>
        <end position="95"/>
    </location>
</feature>
<dbReference type="InterPro" id="IPR001733">
    <property type="entry name" value="Peptidase_S26B"/>
</dbReference>
<dbReference type="GO" id="GO:0006465">
    <property type="term" value="P:signal peptide processing"/>
    <property type="evidence" value="ECO:0007669"/>
    <property type="project" value="InterPro"/>
</dbReference>
<accession>A0A0S4IUY8</accession>
<dbReference type="PRINTS" id="PR00728">
    <property type="entry name" value="SIGNALPTASE"/>
</dbReference>
<dbReference type="PANTHER" id="PTHR10806:SF6">
    <property type="entry name" value="SIGNAL PEPTIDASE COMPLEX CATALYTIC SUBUNIT SEC11"/>
    <property type="match status" value="1"/>
</dbReference>
<evidence type="ECO:0000256" key="1">
    <source>
        <dbReference type="ARBA" id="ARBA00000677"/>
    </source>
</evidence>
<dbReference type="OrthoDB" id="10257561at2759"/>
<dbReference type="PANTHER" id="PTHR10806">
    <property type="entry name" value="SIGNAL PEPTIDASE COMPLEX CATALYTIC SUBUNIT SEC11"/>
    <property type="match status" value="1"/>
</dbReference>
<evidence type="ECO:0000256" key="10">
    <source>
        <dbReference type="ARBA" id="ARBA00023136"/>
    </source>
</evidence>
<dbReference type="AlphaFoldDB" id="A0A0S4IUY8"/>
<comment type="catalytic activity">
    <reaction evidence="1">
        <text>Cleavage of hydrophobic, N-terminal signal or leader sequences from secreted and periplasmic proteins.</text>
        <dbReference type="EC" id="3.4.21.89"/>
    </reaction>
</comment>
<dbReference type="EC" id="3.4.21.89" evidence="4"/>
<dbReference type="Proteomes" id="UP000051952">
    <property type="component" value="Unassembled WGS sequence"/>
</dbReference>
<dbReference type="VEuPathDB" id="TriTrypDB:BSAL_69365"/>
<gene>
    <name evidence="13" type="ORF">BSAL_69365</name>
</gene>
<proteinExistence type="inferred from homology"/>
<evidence type="ECO:0000313" key="14">
    <source>
        <dbReference type="Proteomes" id="UP000051952"/>
    </source>
</evidence>
<dbReference type="InterPro" id="IPR015927">
    <property type="entry name" value="Peptidase_S24_S26A/B/C"/>
</dbReference>
<dbReference type="InterPro" id="IPR036286">
    <property type="entry name" value="LexA/Signal_pep-like_sf"/>
</dbReference>
<keyword evidence="10" id="KW-0472">Membrane</keyword>
<dbReference type="SUPFAM" id="SSF51306">
    <property type="entry name" value="LexA/Signal peptidase"/>
    <property type="match status" value="1"/>
</dbReference>
<dbReference type="GO" id="GO:0005787">
    <property type="term" value="C:signal peptidase complex"/>
    <property type="evidence" value="ECO:0007669"/>
    <property type="project" value="TreeGrafter"/>
</dbReference>
<dbReference type="OMA" id="ERPIIKY"/>
<comment type="subcellular location">
    <subcellularLocation>
        <location evidence="2">Endoplasmic reticulum membrane</location>
        <topology evidence="2">Single-pass type II membrane protein</topology>
    </subcellularLocation>
</comment>
<evidence type="ECO:0000256" key="3">
    <source>
        <dbReference type="ARBA" id="ARBA00011035"/>
    </source>
</evidence>
<evidence type="ECO:0000256" key="6">
    <source>
        <dbReference type="ARBA" id="ARBA00021755"/>
    </source>
</evidence>
<evidence type="ECO:0000259" key="12">
    <source>
        <dbReference type="Pfam" id="PF00717"/>
    </source>
</evidence>